<comment type="caution">
    <text evidence="3">The sequence shown here is derived from an EMBL/GenBank/DDBJ whole genome shotgun (WGS) entry which is preliminary data.</text>
</comment>
<dbReference type="Proteomes" id="UP001575652">
    <property type="component" value="Unassembled WGS sequence"/>
</dbReference>
<name>A0ABV4UN55_9MICC</name>
<proteinExistence type="predicted"/>
<keyword evidence="2" id="KW-0812">Transmembrane</keyword>
<feature type="region of interest" description="Disordered" evidence="1">
    <location>
        <begin position="126"/>
        <end position="170"/>
    </location>
</feature>
<reference evidence="3 4" key="1">
    <citation type="submission" date="2024-09" db="EMBL/GenBank/DDBJ databases">
        <authorList>
            <person name="Salinas-Garcia M.A."/>
            <person name="Prieme A."/>
        </authorList>
    </citation>
    <scope>NUCLEOTIDE SEQUENCE [LARGE SCALE GENOMIC DNA]</scope>
    <source>
        <strain evidence="3 4">DSM 21081</strain>
    </source>
</reference>
<gene>
    <name evidence="3" type="ORF">ACETWP_10895</name>
</gene>
<sequence length="170" mass="18557">MPSWKRIRTAANWVNLSTPAGLALAAACRCPVRRGPDGLRLASGYRAPLPVAGAFTVGNVVFFRPRYERPEEHPLLLGHESRHASQYALCLGLPFIPLYFAAAAWSVLRTGDPASRNPFERSAGLAAGGYRERPARPVSAAVRPVLSTLRGSRPHDKTGNRSLRPRRPGR</sequence>
<evidence type="ECO:0000256" key="2">
    <source>
        <dbReference type="SAM" id="Phobius"/>
    </source>
</evidence>
<keyword evidence="4" id="KW-1185">Reference proteome</keyword>
<evidence type="ECO:0008006" key="5">
    <source>
        <dbReference type="Google" id="ProtNLM"/>
    </source>
</evidence>
<keyword evidence="2" id="KW-1133">Transmembrane helix</keyword>
<keyword evidence="2" id="KW-0472">Membrane</keyword>
<feature type="transmembrane region" description="Helical" evidence="2">
    <location>
        <begin position="84"/>
        <end position="108"/>
    </location>
</feature>
<dbReference type="RefSeq" id="WP_373972271.1">
    <property type="nucleotide sequence ID" value="NZ_JBHDLJ010000008.1"/>
</dbReference>
<evidence type="ECO:0000256" key="1">
    <source>
        <dbReference type="SAM" id="MobiDB-lite"/>
    </source>
</evidence>
<dbReference type="PROSITE" id="PS51257">
    <property type="entry name" value="PROKAR_LIPOPROTEIN"/>
    <property type="match status" value="1"/>
</dbReference>
<protein>
    <recommendedName>
        <fullName evidence="5">DUF4157 domain-containing protein</fullName>
    </recommendedName>
</protein>
<dbReference type="EMBL" id="JBHDLJ010000008">
    <property type="protein sequence ID" value="MFB0835096.1"/>
    <property type="molecule type" value="Genomic_DNA"/>
</dbReference>
<organism evidence="3 4">
    <name type="scientific">Arthrobacter halodurans</name>
    <dbReference type="NCBI Taxonomy" id="516699"/>
    <lineage>
        <taxon>Bacteria</taxon>
        <taxon>Bacillati</taxon>
        <taxon>Actinomycetota</taxon>
        <taxon>Actinomycetes</taxon>
        <taxon>Micrococcales</taxon>
        <taxon>Micrococcaceae</taxon>
        <taxon>Arthrobacter</taxon>
    </lineage>
</organism>
<evidence type="ECO:0000313" key="4">
    <source>
        <dbReference type="Proteomes" id="UP001575652"/>
    </source>
</evidence>
<evidence type="ECO:0000313" key="3">
    <source>
        <dbReference type="EMBL" id="MFB0835096.1"/>
    </source>
</evidence>
<accession>A0ABV4UN55</accession>